<protein>
    <submittedName>
        <fullName evidence="1">Uncharacterized protein</fullName>
    </submittedName>
</protein>
<evidence type="ECO:0000313" key="1">
    <source>
        <dbReference type="EMBL" id="KMO26542.1"/>
    </source>
</evidence>
<dbReference type="EMBL" id="JTHG01000014">
    <property type="protein sequence ID" value="KMO26542.1"/>
    <property type="molecule type" value="Genomic_DNA"/>
</dbReference>
<dbReference type="Proteomes" id="UP000036471">
    <property type="component" value="Unassembled WGS sequence"/>
</dbReference>
<proteinExistence type="predicted"/>
<organism evidence="1 2">
    <name type="scientific">Methylobacterium indicum</name>
    <dbReference type="NCBI Taxonomy" id="1775910"/>
    <lineage>
        <taxon>Bacteria</taxon>
        <taxon>Pseudomonadati</taxon>
        <taxon>Pseudomonadota</taxon>
        <taxon>Alphaproteobacteria</taxon>
        <taxon>Hyphomicrobiales</taxon>
        <taxon>Methylobacteriaceae</taxon>
        <taxon>Methylobacterium</taxon>
    </lineage>
</organism>
<reference evidence="1 2" key="1">
    <citation type="submission" date="2014-11" db="EMBL/GenBank/DDBJ databases">
        <title>Comparative genomics of Methylobacterium species.</title>
        <authorList>
            <person name="Chaudhry V."/>
            <person name="Patil P.B."/>
        </authorList>
    </citation>
    <scope>NUCLEOTIDE SEQUENCE [LARGE SCALE GENOMIC DNA]</scope>
    <source>
        <strain evidence="1 2">SE3.6</strain>
    </source>
</reference>
<evidence type="ECO:0000313" key="2">
    <source>
        <dbReference type="Proteomes" id="UP000036471"/>
    </source>
</evidence>
<keyword evidence="2" id="KW-1185">Reference proteome</keyword>
<accession>A0ABR5HIJ5</accession>
<name>A0ABR5HIJ5_9HYPH</name>
<comment type="caution">
    <text evidence="1">The sequence shown here is derived from an EMBL/GenBank/DDBJ whole genome shotgun (WGS) entry which is preliminary data.</text>
</comment>
<sequence length="65" mass="7001">MAIEPRPAFIARPPIRAASALSWSESFFFNASIELDSCWISPRIASRDFGLAMVAPFPSAVDSAG</sequence>
<gene>
    <name evidence="1" type="ORF">QR79_01920</name>
</gene>